<keyword evidence="3 6" id="KW-0732">Signal</keyword>
<protein>
    <submittedName>
        <fullName evidence="8">RagB/SusD family nutrient uptake outer membrane protein</fullName>
    </submittedName>
</protein>
<name>A0A410G2U3_9FLAO</name>
<dbReference type="EMBL" id="CP034951">
    <property type="protein sequence ID" value="QAA81580.1"/>
    <property type="molecule type" value="Genomic_DNA"/>
</dbReference>
<dbReference type="Pfam" id="PF07980">
    <property type="entry name" value="SusD_RagB"/>
    <property type="match status" value="1"/>
</dbReference>
<proteinExistence type="inferred from homology"/>
<dbReference type="Proteomes" id="UP000285517">
    <property type="component" value="Chromosome"/>
</dbReference>
<accession>A0A410G2U3</accession>
<dbReference type="OrthoDB" id="630434at2"/>
<evidence type="ECO:0000256" key="3">
    <source>
        <dbReference type="ARBA" id="ARBA00022729"/>
    </source>
</evidence>
<feature type="chain" id="PRO_5019140631" evidence="6">
    <location>
        <begin position="27"/>
        <end position="502"/>
    </location>
</feature>
<dbReference type="GO" id="GO:0009279">
    <property type="term" value="C:cell outer membrane"/>
    <property type="evidence" value="ECO:0007669"/>
    <property type="project" value="UniProtKB-SubCell"/>
</dbReference>
<dbReference type="PROSITE" id="PS51257">
    <property type="entry name" value="PROKAR_LIPOPROTEIN"/>
    <property type="match status" value="1"/>
</dbReference>
<comment type="similarity">
    <text evidence="2">Belongs to the SusD family.</text>
</comment>
<comment type="subcellular location">
    <subcellularLocation>
        <location evidence="1">Cell outer membrane</location>
    </subcellularLocation>
</comment>
<reference evidence="8 9" key="1">
    <citation type="submission" date="2019-01" db="EMBL/GenBank/DDBJ databases">
        <title>Complete genome sequencing of Aequorivita sp. H23M31.</title>
        <authorList>
            <person name="Bae J.-W."/>
        </authorList>
    </citation>
    <scope>NUCLEOTIDE SEQUENCE [LARGE SCALE GENOMIC DNA]</scope>
    <source>
        <strain evidence="8 9">H23M31</strain>
    </source>
</reference>
<dbReference type="AlphaFoldDB" id="A0A410G2U3"/>
<feature type="domain" description="RagB/SusD" evidence="7">
    <location>
        <begin position="369"/>
        <end position="502"/>
    </location>
</feature>
<evidence type="ECO:0000256" key="4">
    <source>
        <dbReference type="ARBA" id="ARBA00023136"/>
    </source>
</evidence>
<dbReference type="Gene3D" id="1.25.40.390">
    <property type="match status" value="1"/>
</dbReference>
<keyword evidence="5" id="KW-0998">Cell outer membrane</keyword>
<dbReference type="KEGG" id="aev:EI546_07510"/>
<evidence type="ECO:0000313" key="9">
    <source>
        <dbReference type="Proteomes" id="UP000285517"/>
    </source>
</evidence>
<evidence type="ECO:0000256" key="5">
    <source>
        <dbReference type="ARBA" id="ARBA00023237"/>
    </source>
</evidence>
<organism evidence="8 9">
    <name type="scientific">Aequorivita ciconiae</name>
    <dbReference type="NCBI Taxonomy" id="2494375"/>
    <lineage>
        <taxon>Bacteria</taxon>
        <taxon>Pseudomonadati</taxon>
        <taxon>Bacteroidota</taxon>
        <taxon>Flavobacteriia</taxon>
        <taxon>Flavobacteriales</taxon>
        <taxon>Flavobacteriaceae</taxon>
        <taxon>Aequorivita</taxon>
    </lineage>
</organism>
<dbReference type="InterPro" id="IPR011990">
    <property type="entry name" value="TPR-like_helical_dom_sf"/>
</dbReference>
<keyword evidence="4" id="KW-0472">Membrane</keyword>
<feature type="signal peptide" evidence="6">
    <location>
        <begin position="1"/>
        <end position="26"/>
    </location>
</feature>
<evidence type="ECO:0000256" key="1">
    <source>
        <dbReference type="ARBA" id="ARBA00004442"/>
    </source>
</evidence>
<evidence type="ECO:0000259" key="7">
    <source>
        <dbReference type="Pfam" id="PF07980"/>
    </source>
</evidence>
<dbReference type="SUPFAM" id="SSF48452">
    <property type="entry name" value="TPR-like"/>
    <property type="match status" value="1"/>
</dbReference>
<evidence type="ECO:0000256" key="6">
    <source>
        <dbReference type="SAM" id="SignalP"/>
    </source>
</evidence>
<gene>
    <name evidence="8" type="ORF">EI546_07510</name>
</gene>
<evidence type="ECO:0000256" key="2">
    <source>
        <dbReference type="ARBA" id="ARBA00006275"/>
    </source>
</evidence>
<dbReference type="InterPro" id="IPR012944">
    <property type="entry name" value="SusD_RagB_dom"/>
</dbReference>
<evidence type="ECO:0000313" key="8">
    <source>
        <dbReference type="EMBL" id="QAA81580.1"/>
    </source>
</evidence>
<keyword evidence="9" id="KW-1185">Reference proteome</keyword>
<sequence length="502" mass="55974">MKKMKNIKSILILMVASVLFVSCEDAYDIKPAGILDDEATFQTVEDAKTFLNGIYGLMDNTTEIYFTSVFTDEVAPSPGYNGQDKDLHRFVLDFTSGYASAIWLKHNRVINRVNRLVNGADLVTVQEGEQAELNDIVAQGKTLRALSYLTLLSYFSPDMTDDNALGAILFTNVPTVDELLPRSTNGACFALIEEDLNYAEANLDSHEFIYPTKSLVNAIRARMYAYRGNYPMAKTYANKVINDYGLTLTPSTPFDLSNFYKNSVTNPYRQIWADSPARQVPSDRLENIYSLQSYSNANDYGFSPAGLYYFNVTNITGSPIWGMSLKLYDKLGQMPDDVREYAFVDPTTDLSINAVMIDKYPGIPGGPLRNNLKLFRLSEMYLILAEAQAAAGQIDQVALTLNSVQKARSTTGNAAVQSYANATEAWGAIMDERRKELCFEGHRYVDIKRLGVLANKSIDRSDFDDEVPGMPLTISNTDHRFTLPIPSSEFFGNPGIQQNPGY</sequence>